<protein>
    <submittedName>
        <fullName evidence="2">Uncharacterized protein</fullName>
    </submittedName>
</protein>
<dbReference type="EMBL" id="KE148153">
    <property type="protein sequence ID" value="EPE06482.1"/>
    <property type="molecule type" value="Genomic_DNA"/>
</dbReference>
<evidence type="ECO:0000256" key="1">
    <source>
        <dbReference type="SAM" id="MobiDB-lite"/>
    </source>
</evidence>
<gene>
    <name evidence="2" type="ORF">F503_02610</name>
</gene>
<dbReference type="VEuPathDB" id="FungiDB:F503_02610"/>
<sequence length="82" mass="8551">MFLSTGAPAWEYCVISTYTAPLSSAARSSSTEDTPDLSQAAPLDSTSQRASGRCPKLAVRLTSLLALHAASLSWTLGTSIGF</sequence>
<dbReference type="HOGENOM" id="CLU_2558883_0_0_1"/>
<dbReference type="AlphaFoldDB" id="S3C161"/>
<keyword evidence="3" id="KW-1185">Reference proteome</keyword>
<accession>S3C161</accession>
<reference evidence="2 3" key="1">
    <citation type="journal article" date="2013" name="BMC Genomics">
        <title>The genome and transcriptome of the pine saprophyte Ophiostoma piceae, and a comparison with the bark beetle-associated pine pathogen Grosmannia clavigera.</title>
        <authorList>
            <person name="Haridas S."/>
            <person name="Wang Y."/>
            <person name="Lim L."/>
            <person name="Massoumi Alamouti S."/>
            <person name="Jackman S."/>
            <person name="Docking R."/>
            <person name="Robertson G."/>
            <person name="Birol I."/>
            <person name="Bohlmann J."/>
            <person name="Breuil C."/>
        </authorList>
    </citation>
    <scope>NUCLEOTIDE SEQUENCE [LARGE SCALE GENOMIC DNA]</scope>
    <source>
        <strain evidence="2 3">UAMH 11346</strain>
    </source>
</reference>
<evidence type="ECO:0000313" key="3">
    <source>
        <dbReference type="Proteomes" id="UP000016923"/>
    </source>
</evidence>
<organism evidence="2 3">
    <name type="scientific">Ophiostoma piceae (strain UAMH 11346)</name>
    <name type="common">Sap stain fungus</name>
    <dbReference type="NCBI Taxonomy" id="1262450"/>
    <lineage>
        <taxon>Eukaryota</taxon>
        <taxon>Fungi</taxon>
        <taxon>Dikarya</taxon>
        <taxon>Ascomycota</taxon>
        <taxon>Pezizomycotina</taxon>
        <taxon>Sordariomycetes</taxon>
        <taxon>Sordariomycetidae</taxon>
        <taxon>Ophiostomatales</taxon>
        <taxon>Ophiostomataceae</taxon>
        <taxon>Ophiostoma</taxon>
    </lineage>
</organism>
<evidence type="ECO:0000313" key="2">
    <source>
        <dbReference type="EMBL" id="EPE06482.1"/>
    </source>
</evidence>
<dbReference type="Proteomes" id="UP000016923">
    <property type="component" value="Unassembled WGS sequence"/>
</dbReference>
<proteinExistence type="predicted"/>
<name>S3C161_OPHP1</name>
<feature type="region of interest" description="Disordered" evidence="1">
    <location>
        <begin position="26"/>
        <end position="52"/>
    </location>
</feature>